<dbReference type="Proteomes" id="UP000199392">
    <property type="component" value="Unassembled WGS sequence"/>
</dbReference>
<reference evidence="7" key="1">
    <citation type="submission" date="2016-10" db="EMBL/GenBank/DDBJ databases">
        <authorList>
            <person name="Varghese N."/>
            <person name="Submissions S."/>
        </authorList>
    </citation>
    <scope>NUCLEOTIDE SEQUENCE [LARGE SCALE GENOMIC DNA]</scope>
    <source>
        <strain evidence="7">DSM 26894</strain>
    </source>
</reference>
<dbReference type="STRING" id="311180.SAMN04488050_108201"/>
<accession>A0A1I6UN59</accession>
<sequence length="296" mass="31111">MARPVFFCARAQALARRAWGCHRPGMTRPETDRSHTREMLLHDLRQMGVHPGDGLFVHASMRAIGPVTGGAGAVVEALLGAVGPEGLVAMPGFSSEAYFPSELSREALSAGAVAGIESAVPGFDPQRSPADGMGVIAETFRLWPGTLRSDHPAVSVCLNGCDAAGYRAPHALAWACGPGTPLDHLRARPGMKLLLIGVDWTRCSALHTAETLAAHRRTKLRRFKTGPGDAPWCETPDVADDMGRLFPGAGAALEATGAVRKALLGQAQCRLCGYAELIDFAAGWIDAANAASGARD</sequence>
<protein>
    <recommendedName>
        <fullName evidence="2 5">Aminoglycoside N(3)-acetyltransferase</fullName>
        <ecNumber evidence="5">2.3.1.-</ecNumber>
    </recommendedName>
</protein>
<dbReference type="AlphaFoldDB" id="A0A1I6UN59"/>
<evidence type="ECO:0000256" key="2">
    <source>
        <dbReference type="ARBA" id="ARBA00012882"/>
    </source>
</evidence>
<dbReference type="PANTHER" id="PTHR11104">
    <property type="entry name" value="AMINOGLYCOSIDE N3-ACETYLTRANSFERASE"/>
    <property type="match status" value="1"/>
</dbReference>
<dbReference type="GO" id="GO:0046677">
    <property type="term" value="P:response to antibiotic"/>
    <property type="evidence" value="ECO:0007669"/>
    <property type="project" value="UniProtKB-KW"/>
</dbReference>
<keyword evidence="4 5" id="KW-0012">Acyltransferase</keyword>
<comment type="catalytic activity">
    <reaction evidence="5">
        <text>a 2-deoxystreptamine antibiotic + acetyl-CoA = an N(3)-acetyl-2-deoxystreptamine antibiotic + CoA + H(+)</text>
        <dbReference type="Rhea" id="RHEA:12665"/>
        <dbReference type="ChEBI" id="CHEBI:15378"/>
        <dbReference type="ChEBI" id="CHEBI:57287"/>
        <dbReference type="ChEBI" id="CHEBI:57288"/>
        <dbReference type="ChEBI" id="CHEBI:57921"/>
        <dbReference type="ChEBI" id="CHEBI:77452"/>
        <dbReference type="EC" id="2.3.1.81"/>
    </reaction>
</comment>
<evidence type="ECO:0000256" key="4">
    <source>
        <dbReference type="ARBA" id="ARBA00023315"/>
    </source>
</evidence>
<evidence type="ECO:0000256" key="5">
    <source>
        <dbReference type="RuleBase" id="RU365031"/>
    </source>
</evidence>
<dbReference type="PANTHER" id="PTHR11104:SF0">
    <property type="entry name" value="SPBETA PROPHAGE-DERIVED AMINOGLYCOSIDE N(3')-ACETYLTRANSFERASE-LIKE PROTEIN YOKD"/>
    <property type="match status" value="1"/>
</dbReference>
<keyword evidence="5" id="KW-0046">Antibiotic resistance</keyword>
<dbReference type="EC" id="2.3.1.-" evidence="5"/>
<keyword evidence="3 5" id="KW-0808">Transferase</keyword>
<evidence type="ECO:0000313" key="6">
    <source>
        <dbReference type="EMBL" id="SFT02906.1"/>
    </source>
</evidence>
<dbReference type="InterPro" id="IPR003679">
    <property type="entry name" value="Amioglycoside_AcTrfase"/>
</dbReference>
<name>A0A1I6UN59_9RHOB</name>
<dbReference type="InterPro" id="IPR028345">
    <property type="entry name" value="Antibiotic_NAT-like"/>
</dbReference>
<comment type="similarity">
    <text evidence="1 5">Belongs to the antibiotic N-acetyltransferase family.</text>
</comment>
<gene>
    <name evidence="6" type="ORF">SAMN04488050_108201</name>
</gene>
<keyword evidence="7" id="KW-1185">Reference proteome</keyword>
<dbReference type="OrthoDB" id="7330654at2"/>
<dbReference type="Pfam" id="PF02522">
    <property type="entry name" value="Antibiotic_NAT"/>
    <property type="match status" value="1"/>
</dbReference>
<dbReference type="GO" id="GO:0046353">
    <property type="term" value="F:aminoglycoside 3-N-acetyltransferase activity"/>
    <property type="evidence" value="ECO:0007669"/>
    <property type="project" value="UniProtKB-EC"/>
</dbReference>
<dbReference type="SUPFAM" id="SSF110710">
    <property type="entry name" value="TTHA0583/YokD-like"/>
    <property type="match status" value="1"/>
</dbReference>
<proteinExistence type="inferred from homology"/>
<evidence type="ECO:0000256" key="1">
    <source>
        <dbReference type="ARBA" id="ARBA00006383"/>
    </source>
</evidence>
<evidence type="ECO:0000256" key="3">
    <source>
        <dbReference type="ARBA" id="ARBA00022679"/>
    </source>
</evidence>
<organism evidence="6 7">
    <name type="scientific">Alloyangia pacifica</name>
    <dbReference type="NCBI Taxonomy" id="311180"/>
    <lineage>
        <taxon>Bacteria</taxon>
        <taxon>Pseudomonadati</taxon>
        <taxon>Pseudomonadota</taxon>
        <taxon>Alphaproteobacteria</taxon>
        <taxon>Rhodobacterales</taxon>
        <taxon>Roseobacteraceae</taxon>
        <taxon>Alloyangia</taxon>
    </lineage>
</organism>
<evidence type="ECO:0000313" key="7">
    <source>
        <dbReference type="Proteomes" id="UP000199392"/>
    </source>
</evidence>
<dbReference type="EMBL" id="FOZW01000008">
    <property type="protein sequence ID" value="SFT02906.1"/>
    <property type="molecule type" value="Genomic_DNA"/>
</dbReference>